<dbReference type="PROSITE" id="PS50157">
    <property type="entry name" value="ZINC_FINGER_C2H2_2"/>
    <property type="match status" value="1"/>
</dbReference>
<gene>
    <name evidence="3" type="ORF">K458DRAFT_389456</name>
</gene>
<keyword evidence="1" id="KW-0479">Metal-binding</keyword>
<dbReference type="InterPro" id="IPR013087">
    <property type="entry name" value="Znf_C2H2_type"/>
</dbReference>
<sequence length="181" mass="20728">MPHACPLCPKQFNLEWFLWEHCGGKGPSLYRPHTCGVCNKTFCNVAQLWEHCGGKDLSLTRRHTCSACGKAYCNSSHLKSHRQSLSADGIHPRIPCGTYKMEFRGREEYAKHKMTDEHRAKLDLGPKRKKTGRLVRKAVMWTDKVRAEPPSVRNTTTTTATTGPEKMNFGETLIRHTWERF</sequence>
<proteinExistence type="predicted"/>
<reference evidence="3" key="1">
    <citation type="journal article" date="2020" name="Stud. Mycol.">
        <title>101 Dothideomycetes genomes: a test case for predicting lifestyles and emergence of pathogens.</title>
        <authorList>
            <person name="Haridas S."/>
            <person name="Albert R."/>
            <person name="Binder M."/>
            <person name="Bloem J."/>
            <person name="Labutti K."/>
            <person name="Salamov A."/>
            <person name="Andreopoulos B."/>
            <person name="Baker S."/>
            <person name="Barry K."/>
            <person name="Bills G."/>
            <person name="Bluhm B."/>
            <person name="Cannon C."/>
            <person name="Castanera R."/>
            <person name="Culley D."/>
            <person name="Daum C."/>
            <person name="Ezra D."/>
            <person name="Gonzalez J."/>
            <person name="Henrissat B."/>
            <person name="Kuo A."/>
            <person name="Liang C."/>
            <person name="Lipzen A."/>
            <person name="Lutzoni F."/>
            <person name="Magnuson J."/>
            <person name="Mondo S."/>
            <person name="Nolan M."/>
            <person name="Ohm R."/>
            <person name="Pangilinan J."/>
            <person name="Park H.-J."/>
            <person name="Ramirez L."/>
            <person name="Alfaro M."/>
            <person name="Sun H."/>
            <person name="Tritt A."/>
            <person name="Yoshinaga Y."/>
            <person name="Zwiers L.-H."/>
            <person name="Turgeon B."/>
            <person name="Goodwin S."/>
            <person name="Spatafora J."/>
            <person name="Crous P."/>
            <person name="Grigoriev I."/>
        </authorList>
    </citation>
    <scope>NUCLEOTIDE SEQUENCE</scope>
    <source>
        <strain evidence="3">CBS 122367</strain>
    </source>
</reference>
<dbReference type="EMBL" id="MU005582">
    <property type="protein sequence ID" value="KAF2684247.1"/>
    <property type="molecule type" value="Genomic_DNA"/>
</dbReference>
<dbReference type="InterPro" id="IPR036236">
    <property type="entry name" value="Znf_C2H2_sf"/>
</dbReference>
<evidence type="ECO:0000313" key="3">
    <source>
        <dbReference type="EMBL" id="KAF2684247.1"/>
    </source>
</evidence>
<organism evidence="3 4">
    <name type="scientific">Lentithecium fluviatile CBS 122367</name>
    <dbReference type="NCBI Taxonomy" id="1168545"/>
    <lineage>
        <taxon>Eukaryota</taxon>
        <taxon>Fungi</taxon>
        <taxon>Dikarya</taxon>
        <taxon>Ascomycota</taxon>
        <taxon>Pezizomycotina</taxon>
        <taxon>Dothideomycetes</taxon>
        <taxon>Pleosporomycetidae</taxon>
        <taxon>Pleosporales</taxon>
        <taxon>Massarineae</taxon>
        <taxon>Lentitheciaceae</taxon>
        <taxon>Lentithecium</taxon>
    </lineage>
</organism>
<accession>A0A6G1J156</accession>
<feature type="domain" description="C2H2-type" evidence="2">
    <location>
        <begin position="63"/>
        <end position="92"/>
    </location>
</feature>
<dbReference type="Proteomes" id="UP000799291">
    <property type="component" value="Unassembled WGS sequence"/>
</dbReference>
<keyword evidence="1" id="KW-0862">Zinc</keyword>
<keyword evidence="4" id="KW-1185">Reference proteome</keyword>
<dbReference type="AlphaFoldDB" id="A0A6G1J156"/>
<name>A0A6G1J156_9PLEO</name>
<dbReference type="Pfam" id="PF00096">
    <property type="entry name" value="zf-C2H2"/>
    <property type="match status" value="1"/>
</dbReference>
<dbReference type="OrthoDB" id="3437960at2759"/>
<dbReference type="GO" id="GO:0008270">
    <property type="term" value="F:zinc ion binding"/>
    <property type="evidence" value="ECO:0007669"/>
    <property type="project" value="UniProtKB-KW"/>
</dbReference>
<evidence type="ECO:0000313" key="4">
    <source>
        <dbReference type="Proteomes" id="UP000799291"/>
    </source>
</evidence>
<keyword evidence="1" id="KW-0863">Zinc-finger</keyword>
<evidence type="ECO:0000256" key="1">
    <source>
        <dbReference type="PROSITE-ProRule" id="PRU00042"/>
    </source>
</evidence>
<dbReference type="Gene3D" id="3.30.160.60">
    <property type="entry name" value="Classic Zinc Finger"/>
    <property type="match status" value="2"/>
</dbReference>
<evidence type="ECO:0000259" key="2">
    <source>
        <dbReference type="PROSITE" id="PS50157"/>
    </source>
</evidence>
<dbReference type="SUPFAM" id="SSF57667">
    <property type="entry name" value="beta-beta-alpha zinc fingers"/>
    <property type="match status" value="1"/>
</dbReference>
<protein>
    <recommendedName>
        <fullName evidence="2">C2H2-type domain-containing protein</fullName>
    </recommendedName>
</protein>